<dbReference type="InterPro" id="IPR050238">
    <property type="entry name" value="DNA_Rep/Repair_Clamp_Loader"/>
</dbReference>
<keyword evidence="8" id="KW-0548">Nucleotidyltransferase</keyword>
<dbReference type="Gene3D" id="1.10.8.60">
    <property type="match status" value="1"/>
</dbReference>
<evidence type="ECO:0000256" key="11">
    <source>
        <dbReference type="SAM" id="Phobius"/>
    </source>
</evidence>
<dbReference type="SUPFAM" id="SSF52540">
    <property type="entry name" value="P-loop containing nucleoside triphosphate hydrolases"/>
    <property type="match status" value="1"/>
</dbReference>
<proteinExistence type="inferred from homology"/>
<evidence type="ECO:0000256" key="3">
    <source>
        <dbReference type="ARBA" id="ARBA00022528"/>
    </source>
</evidence>
<dbReference type="GO" id="GO:0005663">
    <property type="term" value="C:DNA replication factor C complex"/>
    <property type="evidence" value="ECO:0007669"/>
    <property type="project" value="TreeGrafter"/>
</dbReference>
<dbReference type="FunFam" id="3.40.50.300:FF:000014">
    <property type="entry name" value="DNA polymerase III subunit gamma/tau"/>
    <property type="match status" value="1"/>
</dbReference>
<dbReference type="PANTHER" id="PTHR11669:SF0">
    <property type="entry name" value="PROTEIN STICHEL-LIKE 2"/>
    <property type="match status" value="1"/>
</dbReference>
<dbReference type="OrthoDB" id="1911163at2759"/>
<feature type="transmembrane region" description="Helical" evidence="11">
    <location>
        <begin position="1345"/>
        <end position="1366"/>
    </location>
</feature>
<evidence type="ECO:0000256" key="1">
    <source>
        <dbReference type="ARBA" id="ARBA00006360"/>
    </source>
</evidence>
<keyword evidence="11" id="KW-0472">Membrane</keyword>
<gene>
    <name evidence="13" type="ORF">GOP47_0016270</name>
</gene>
<keyword evidence="11" id="KW-1133">Transmembrane helix</keyword>
<dbReference type="GO" id="GO:0046872">
    <property type="term" value="F:metal ion binding"/>
    <property type="evidence" value="ECO:0007669"/>
    <property type="project" value="UniProtKB-KW"/>
</dbReference>
<dbReference type="Pfam" id="PF13177">
    <property type="entry name" value="DNA_pol3_delta2"/>
    <property type="match status" value="1"/>
</dbReference>
<dbReference type="GO" id="GO:0003887">
    <property type="term" value="F:DNA-directed DNA polymerase activity"/>
    <property type="evidence" value="ECO:0007669"/>
    <property type="project" value="UniProtKB-KW"/>
</dbReference>
<feature type="domain" description="AAA+ ATPase" evidence="12">
    <location>
        <begin position="522"/>
        <end position="664"/>
    </location>
</feature>
<keyword evidence="3" id="KW-0150">Chloroplast</keyword>
<evidence type="ECO:0000256" key="5">
    <source>
        <dbReference type="ARBA" id="ARBA00022741"/>
    </source>
</evidence>
<feature type="compositionally biased region" description="Polar residues" evidence="10">
    <location>
        <begin position="1066"/>
        <end position="1076"/>
    </location>
</feature>
<dbReference type="InterPro" id="IPR045085">
    <property type="entry name" value="HLD_clamp_pol_III_gamma_tau"/>
</dbReference>
<dbReference type="SMART" id="SM00382">
    <property type="entry name" value="AAA"/>
    <property type="match status" value="1"/>
</dbReference>
<feature type="region of interest" description="Disordered" evidence="10">
    <location>
        <begin position="342"/>
        <end position="388"/>
    </location>
</feature>
<dbReference type="GO" id="GO:0009360">
    <property type="term" value="C:DNA polymerase III complex"/>
    <property type="evidence" value="ECO:0007669"/>
    <property type="project" value="InterPro"/>
</dbReference>
<comment type="similarity">
    <text evidence="1">Belongs to the DnaX/STICHEL family.</text>
</comment>
<comment type="catalytic activity">
    <reaction evidence="9">
        <text>DNA(n) + a 2'-deoxyribonucleoside 5'-triphosphate = DNA(n+1) + diphosphate</text>
        <dbReference type="Rhea" id="RHEA:22508"/>
        <dbReference type="Rhea" id="RHEA-COMP:17339"/>
        <dbReference type="Rhea" id="RHEA-COMP:17340"/>
        <dbReference type="ChEBI" id="CHEBI:33019"/>
        <dbReference type="ChEBI" id="CHEBI:61560"/>
        <dbReference type="ChEBI" id="CHEBI:173112"/>
        <dbReference type="EC" id="2.7.7.7"/>
    </reaction>
</comment>
<feature type="region of interest" description="Disordered" evidence="10">
    <location>
        <begin position="276"/>
        <end position="302"/>
    </location>
</feature>
<evidence type="ECO:0000256" key="10">
    <source>
        <dbReference type="SAM" id="MobiDB-lite"/>
    </source>
</evidence>
<name>A0A9D4UHD2_ADICA</name>
<feature type="compositionally biased region" description="Basic and acidic residues" evidence="10">
    <location>
        <begin position="1250"/>
        <end position="1262"/>
    </location>
</feature>
<dbReference type="Gene3D" id="3.40.50.300">
    <property type="entry name" value="P-loop containing nucleotide triphosphate hydrolases"/>
    <property type="match status" value="1"/>
</dbReference>
<keyword evidence="7" id="KW-0067">ATP-binding</keyword>
<evidence type="ECO:0000256" key="9">
    <source>
        <dbReference type="ARBA" id="ARBA00049244"/>
    </source>
</evidence>
<feature type="region of interest" description="Disordered" evidence="10">
    <location>
        <begin position="73"/>
        <end position="113"/>
    </location>
</feature>
<dbReference type="InterPro" id="IPR027417">
    <property type="entry name" value="P-loop_NTPase"/>
</dbReference>
<dbReference type="CDD" id="cd18137">
    <property type="entry name" value="HLD_clamp_pol_III_gamma_tau"/>
    <property type="match status" value="1"/>
</dbReference>
<comment type="caution">
    <text evidence="13">The sequence shown here is derived from an EMBL/GenBank/DDBJ whole genome shotgun (WGS) entry which is preliminary data.</text>
</comment>
<organism evidence="13 14">
    <name type="scientific">Adiantum capillus-veneris</name>
    <name type="common">Maidenhair fern</name>
    <dbReference type="NCBI Taxonomy" id="13818"/>
    <lineage>
        <taxon>Eukaryota</taxon>
        <taxon>Viridiplantae</taxon>
        <taxon>Streptophyta</taxon>
        <taxon>Embryophyta</taxon>
        <taxon>Tracheophyta</taxon>
        <taxon>Polypodiopsida</taxon>
        <taxon>Polypodiidae</taxon>
        <taxon>Polypodiales</taxon>
        <taxon>Pteridineae</taxon>
        <taxon>Pteridaceae</taxon>
        <taxon>Vittarioideae</taxon>
        <taxon>Adiantum</taxon>
    </lineage>
</organism>
<keyword evidence="8" id="KW-0808">Transferase</keyword>
<feature type="region of interest" description="Disordered" evidence="10">
    <location>
        <begin position="1223"/>
        <end position="1309"/>
    </location>
</feature>
<feature type="compositionally biased region" description="Basic and acidic residues" evidence="10">
    <location>
        <begin position="1053"/>
        <end position="1063"/>
    </location>
</feature>
<feature type="region of interest" description="Disordered" evidence="10">
    <location>
        <begin position="1"/>
        <end position="43"/>
    </location>
</feature>
<evidence type="ECO:0000256" key="6">
    <source>
        <dbReference type="ARBA" id="ARBA00022833"/>
    </source>
</evidence>
<dbReference type="EC" id="2.7.7.7" evidence="2"/>
<dbReference type="InterPro" id="IPR003593">
    <property type="entry name" value="AAA+_ATPase"/>
</dbReference>
<sequence>MLEDDEPGELPLMRNLHALKQPKESPSLKARSRKSPAVKGISSIAHEPNFASLDHAFDHDWDAVQDHDMVLQNGEGTGVRRDGSAHRSDARRKHAQSRTPSRTSPHMNSWDARMQSPYENDLDSRMSWDLGAEVPASIDTNTEEWRIGRNSRAHGGIFDDIHRDARSISHDRTTEWVSSSATEDFGSNYHVGFFTQHQDEDGRFKALQKTSKLEQGHKQWRQRDQILSPLILNPNIDAQKPMHSNSPFTLEDPIDADEQVAEHDWDYVMAQQREARPRAPLLQHETRRSHRKHTVGKADVLRSPQMAYASNMSKQLYSDYSRAVPSVSEFFEYEVQAMELPGKKESGKASQKKPSKQGKGLASSKEERRGSSVGTRRRSSMNSGHQSEQVLSILNHPAARPVAEPLPFLTELEDYNGSEECTAASIAGELERLAMSELHGELELVACNNSAAPDRNNTGRIVKMADAELLQLSVQQDCKELALCDYKPRNLSQKYRPKVFEDVVGQHIVAQALSNAILKSRIAPVYLFQGSRGTGKTTSARIFASALICLSAEGQRPCGACRECVSVATGKCSEVREVDAASNNGVERVKVLLEETISAPPLSRYKVFIIDECHVLTTETWNCLLKILEEPPTNVVFILITTDVDQLPRTVVSRCQKFPFPKIKDTEIVKRLQKLASLEDLAIDVETLQLIASRSEGSLRDAETILDQVSLLGQQINSSTVYQLVGSVSDERLLGLLNSALMADTISTVRRARELVDSGVEPLSLMSRLATLITDILAGTFNFSDKLRKGFFRKQSLSEMKLERLRVAMKTLSEAEKQLRTSNDRTTWLIAALLQLGPERSLMFPASYAGSSISQSPIALDENEAVDFEHPSSDRQTWPDGDVTLSQILNSEPVPTDNRNRVDYGVYVNERPKYWPMESVSQDMSLSLATHGETSSKPLQATDKSPFRTELLDEELNSRIEQRLSPSKLNDIWSKVVERCQSNQLRQLLYASVRLISISISEVDAVVHLEVCNPDDNASCERSQKRIATLFEMALGFPVEIKMGLASLPAEAESPKTPEDKHHAASGSNVQSHSYNVDSKGYKRANQGHAIKSQVSKGSNATESFPGILHGAVSKLNDVQPDSSMATWRHMPFAEGERFSALQDGMGKLASDESQERRLYALSQASVSGVSLSRGGRCTGRHVSRNDVRGDEDCNDIDVKEGSDVEERELDEIELLSPEFNDLEDEPHEKNWRARHSTYEGPVVMQSHNVDGRRSSDVDSAQRRKGSHLNMVRRMSMRSRIRSLPSSDPNSPDRAGPTDLSAENGHEKCKDGQQLAEDLELAAGDTGETSSTTQKKGVLEGLREVLFMPVCLLFYHHILLLLHLIYSPTGTCLLIITSSATSNISDGCPSLHLAVTGPLDIHRRGTPALEGLL</sequence>
<dbReference type="GO" id="GO:0006281">
    <property type="term" value="P:DNA repair"/>
    <property type="evidence" value="ECO:0007669"/>
    <property type="project" value="TreeGrafter"/>
</dbReference>
<feature type="region of interest" description="Disordered" evidence="10">
    <location>
        <begin position="1050"/>
        <end position="1076"/>
    </location>
</feature>
<dbReference type="GO" id="GO:0005524">
    <property type="term" value="F:ATP binding"/>
    <property type="evidence" value="ECO:0007669"/>
    <property type="project" value="UniProtKB-KW"/>
</dbReference>
<dbReference type="InterPro" id="IPR054506">
    <property type="entry name" value="DnaA_N-like_STI"/>
</dbReference>
<keyword evidence="3" id="KW-0934">Plastid</keyword>
<dbReference type="Pfam" id="PF23007">
    <property type="entry name" value="DnaA_N-like_STI"/>
    <property type="match status" value="1"/>
</dbReference>
<dbReference type="CDD" id="cd00009">
    <property type="entry name" value="AAA"/>
    <property type="match status" value="1"/>
</dbReference>
<evidence type="ECO:0000313" key="13">
    <source>
        <dbReference type="EMBL" id="KAI5067925.1"/>
    </source>
</evidence>
<dbReference type="InterPro" id="IPR012763">
    <property type="entry name" value="DNA_pol_III_sug/sutau_N"/>
</dbReference>
<evidence type="ECO:0000313" key="14">
    <source>
        <dbReference type="Proteomes" id="UP000886520"/>
    </source>
</evidence>
<keyword evidence="14" id="KW-1185">Reference proteome</keyword>
<evidence type="ECO:0000256" key="2">
    <source>
        <dbReference type="ARBA" id="ARBA00012417"/>
    </source>
</evidence>
<feature type="compositionally biased region" description="Basic and acidic residues" evidence="10">
    <location>
        <begin position="78"/>
        <end position="88"/>
    </location>
</feature>
<accession>A0A9D4UHD2</accession>
<protein>
    <recommendedName>
        <fullName evidence="2">DNA-directed DNA polymerase</fullName>
        <ecNumber evidence="2">2.7.7.7</ecNumber>
    </recommendedName>
</protein>
<keyword evidence="6" id="KW-0862">Zinc</keyword>
<keyword evidence="8" id="KW-0239">DNA-directed DNA polymerase</keyword>
<evidence type="ECO:0000256" key="8">
    <source>
        <dbReference type="ARBA" id="ARBA00022932"/>
    </source>
</evidence>
<reference evidence="13" key="1">
    <citation type="submission" date="2021-01" db="EMBL/GenBank/DDBJ databases">
        <title>Adiantum capillus-veneris genome.</title>
        <authorList>
            <person name="Fang Y."/>
            <person name="Liao Q."/>
        </authorList>
    </citation>
    <scope>NUCLEOTIDE SEQUENCE</scope>
    <source>
        <strain evidence="13">H3</strain>
        <tissue evidence="13">Leaf</tissue>
    </source>
</reference>
<dbReference type="FunFam" id="1.10.8.60:FF:000013">
    <property type="entry name" value="DNA polymerase III subunit gamma/tau"/>
    <property type="match status" value="1"/>
</dbReference>
<dbReference type="NCBIfam" id="TIGR02397">
    <property type="entry name" value="dnaX_nterm"/>
    <property type="match status" value="1"/>
</dbReference>
<dbReference type="GO" id="GO:0003689">
    <property type="term" value="F:DNA clamp loader activity"/>
    <property type="evidence" value="ECO:0007669"/>
    <property type="project" value="TreeGrafter"/>
</dbReference>
<keyword evidence="5" id="KW-0547">Nucleotide-binding</keyword>
<keyword evidence="11" id="KW-0812">Transmembrane</keyword>
<dbReference type="PANTHER" id="PTHR11669">
    <property type="entry name" value="REPLICATION FACTOR C / DNA POLYMERASE III GAMMA-TAU SUBUNIT"/>
    <property type="match status" value="1"/>
</dbReference>
<dbReference type="EMBL" id="JABFUD020000016">
    <property type="protein sequence ID" value="KAI5067925.1"/>
    <property type="molecule type" value="Genomic_DNA"/>
</dbReference>
<evidence type="ECO:0000259" key="12">
    <source>
        <dbReference type="SMART" id="SM00382"/>
    </source>
</evidence>
<evidence type="ECO:0000256" key="4">
    <source>
        <dbReference type="ARBA" id="ARBA00022723"/>
    </source>
</evidence>
<evidence type="ECO:0000256" key="7">
    <source>
        <dbReference type="ARBA" id="ARBA00022840"/>
    </source>
</evidence>
<dbReference type="Proteomes" id="UP000886520">
    <property type="component" value="Chromosome 16"/>
</dbReference>
<dbReference type="GO" id="GO:0006261">
    <property type="term" value="P:DNA-templated DNA replication"/>
    <property type="evidence" value="ECO:0007669"/>
    <property type="project" value="TreeGrafter"/>
</dbReference>
<keyword evidence="4" id="KW-0479">Metal-binding</keyword>
<feature type="compositionally biased region" description="Polar residues" evidence="10">
    <location>
        <begin position="97"/>
        <end position="107"/>
    </location>
</feature>